<dbReference type="PANTHER" id="PTHR30509">
    <property type="entry name" value="P-HYDROXYBENZOIC ACID EFFLUX PUMP SUBUNIT-RELATED"/>
    <property type="match status" value="1"/>
</dbReference>
<evidence type="ECO:0000259" key="9">
    <source>
        <dbReference type="Pfam" id="PF13515"/>
    </source>
</evidence>
<dbReference type="Pfam" id="PF04632">
    <property type="entry name" value="FUSC"/>
    <property type="match status" value="1"/>
</dbReference>
<reference evidence="11" key="1">
    <citation type="submission" date="2016-10" db="EMBL/GenBank/DDBJ databases">
        <authorList>
            <person name="Varghese N."/>
            <person name="Submissions S."/>
        </authorList>
    </citation>
    <scope>NUCLEOTIDE SEQUENCE [LARGE SCALE GENOMIC DNA]</scope>
    <source>
        <strain evidence="11">CGMCC 1.1761</strain>
    </source>
</reference>
<keyword evidence="4 8" id="KW-0812">Transmembrane</keyword>
<dbReference type="InterPro" id="IPR006726">
    <property type="entry name" value="PHBA_efflux_AaeB/fusaric-R"/>
</dbReference>
<keyword evidence="3" id="KW-1003">Cell membrane</keyword>
<evidence type="ECO:0000256" key="7">
    <source>
        <dbReference type="ARBA" id="ARBA00043993"/>
    </source>
</evidence>
<dbReference type="GO" id="GO:0022857">
    <property type="term" value="F:transmembrane transporter activity"/>
    <property type="evidence" value="ECO:0007669"/>
    <property type="project" value="InterPro"/>
</dbReference>
<evidence type="ECO:0000313" key="11">
    <source>
        <dbReference type="Proteomes" id="UP000198889"/>
    </source>
</evidence>
<dbReference type="PANTHER" id="PTHR30509:SF9">
    <property type="entry name" value="MULTIDRUG RESISTANCE PROTEIN MDTO"/>
    <property type="match status" value="1"/>
</dbReference>
<feature type="transmembrane region" description="Helical" evidence="8">
    <location>
        <begin position="57"/>
        <end position="82"/>
    </location>
</feature>
<evidence type="ECO:0000256" key="8">
    <source>
        <dbReference type="SAM" id="Phobius"/>
    </source>
</evidence>
<feature type="domain" description="Integral membrane bound transporter" evidence="9">
    <location>
        <begin position="203"/>
        <end position="319"/>
    </location>
</feature>
<dbReference type="Proteomes" id="UP000198889">
    <property type="component" value="Unassembled WGS sequence"/>
</dbReference>
<dbReference type="RefSeq" id="WP_091437396.1">
    <property type="nucleotide sequence ID" value="NZ_FMTP01000002.1"/>
</dbReference>
<comment type="subcellular location">
    <subcellularLocation>
        <location evidence="1">Cell membrane</location>
        <topology evidence="1">Multi-pass membrane protein</topology>
    </subcellularLocation>
</comment>
<evidence type="ECO:0000256" key="3">
    <source>
        <dbReference type="ARBA" id="ARBA00022475"/>
    </source>
</evidence>
<dbReference type="InterPro" id="IPR049453">
    <property type="entry name" value="Memb_transporter_dom"/>
</dbReference>
<evidence type="ECO:0000256" key="5">
    <source>
        <dbReference type="ARBA" id="ARBA00022989"/>
    </source>
</evidence>
<keyword evidence="11" id="KW-1185">Reference proteome</keyword>
<comment type="similarity">
    <text evidence="7">Belongs to the YccS/YhfK family.</text>
</comment>
<dbReference type="AlphaFoldDB" id="A0A1G4R8P5"/>
<feature type="transmembrane region" description="Helical" evidence="8">
    <location>
        <begin position="141"/>
        <end position="160"/>
    </location>
</feature>
<sequence length="341" mass="36511">MAEEARPERLSDVDRQAFATATGVLAAVYIALSMGLDQPYWAALSVMMIANTDRDALVTKGILRVLSTLVGVSVGFIVAQWMEGLPIQQALLVGASAAIGTYGKQRSAYSYAWFYGGLTFMLVMLFSMVQPQDLYSFAHYRCYEIVIGVVCGMLASWALGPNAGELHARLKAQTVEVSPENALRQALIAGFGAIVIVIVWSQFTLPQLPQVLISSLIVVDTDPNATRHKGWQRIIGCGVGGVAGLLVIGLDATDQIWWATMLFVGIFSFARVHLSKTPNAYIGTQSAIAFIITLVDPGPPTSLFPPLDRLVGIIIGVSIMTALVWALNPPAKADMAAGNPA</sequence>
<feature type="transmembrane region" description="Helical" evidence="8">
    <location>
        <begin position="111"/>
        <end position="129"/>
    </location>
</feature>
<organism evidence="10 11">
    <name type="scientific">Ancylobacter rudongensis</name>
    <dbReference type="NCBI Taxonomy" id="177413"/>
    <lineage>
        <taxon>Bacteria</taxon>
        <taxon>Pseudomonadati</taxon>
        <taxon>Pseudomonadota</taxon>
        <taxon>Alphaproteobacteria</taxon>
        <taxon>Hyphomicrobiales</taxon>
        <taxon>Xanthobacteraceae</taxon>
        <taxon>Ancylobacter</taxon>
    </lineage>
</organism>
<evidence type="ECO:0000256" key="2">
    <source>
        <dbReference type="ARBA" id="ARBA00022448"/>
    </source>
</evidence>
<accession>A0A1G4R8P5</accession>
<feature type="transmembrane region" description="Helical" evidence="8">
    <location>
        <begin position="186"/>
        <end position="205"/>
    </location>
</feature>
<keyword evidence="5 8" id="KW-1133">Transmembrane helix</keyword>
<feature type="transmembrane region" description="Helical" evidence="8">
    <location>
        <begin position="234"/>
        <end position="250"/>
    </location>
</feature>
<dbReference type="Pfam" id="PF13515">
    <property type="entry name" value="FUSC_2"/>
    <property type="match status" value="1"/>
</dbReference>
<evidence type="ECO:0000256" key="6">
    <source>
        <dbReference type="ARBA" id="ARBA00023136"/>
    </source>
</evidence>
<evidence type="ECO:0000313" key="10">
    <source>
        <dbReference type="EMBL" id="SCW53253.1"/>
    </source>
</evidence>
<feature type="transmembrane region" description="Helical" evidence="8">
    <location>
        <begin position="17"/>
        <end position="36"/>
    </location>
</feature>
<evidence type="ECO:0000256" key="1">
    <source>
        <dbReference type="ARBA" id="ARBA00004651"/>
    </source>
</evidence>
<feature type="transmembrane region" description="Helical" evidence="8">
    <location>
        <begin position="310"/>
        <end position="327"/>
    </location>
</feature>
<keyword evidence="6 8" id="KW-0472">Membrane</keyword>
<feature type="transmembrane region" description="Helical" evidence="8">
    <location>
        <begin position="256"/>
        <end position="274"/>
    </location>
</feature>
<keyword evidence="2" id="KW-0813">Transport</keyword>
<gene>
    <name evidence="10" type="ORF">SAMN05660859_1466</name>
</gene>
<dbReference type="GO" id="GO:0005886">
    <property type="term" value="C:plasma membrane"/>
    <property type="evidence" value="ECO:0007669"/>
    <property type="project" value="UniProtKB-SubCell"/>
</dbReference>
<dbReference type="STRING" id="177413.SAMN05660859_1466"/>
<name>A0A1G4R8P5_9HYPH</name>
<protein>
    <submittedName>
        <fullName evidence="10">Fusaric acid resistance protein-like</fullName>
    </submittedName>
</protein>
<evidence type="ECO:0000256" key="4">
    <source>
        <dbReference type="ARBA" id="ARBA00022692"/>
    </source>
</evidence>
<dbReference type="EMBL" id="FMTP01000002">
    <property type="protein sequence ID" value="SCW53253.1"/>
    <property type="molecule type" value="Genomic_DNA"/>
</dbReference>
<proteinExistence type="inferred from homology"/>